<keyword evidence="6 9" id="KW-1133">Transmembrane helix</keyword>
<evidence type="ECO:0000259" key="10">
    <source>
        <dbReference type="Pfam" id="PF04290"/>
    </source>
</evidence>
<keyword evidence="4 9" id="KW-0997">Cell inner membrane</keyword>
<keyword evidence="3" id="KW-1003">Cell membrane</keyword>
<evidence type="ECO:0000256" key="4">
    <source>
        <dbReference type="ARBA" id="ARBA00022519"/>
    </source>
</evidence>
<evidence type="ECO:0000256" key="7">
    <source>
        <dbReference type="ARBA" id="ARBA00023136"/>
    </source>
</evidence>
<gene>
    <name evidence="11" type="ORF">FNA67_18825</name>
</gene>
<evidence type="ECO:0000313" key="11">
    <source>
        <dbReference type="EMBL" id="QEE22864.1"/>
    </source>
</evidence>
<feature type="transmembrane region" description="Helical" evidence="9">
    <location>
        <begin position="12"/>
        <end position="33"/>
    </location>
</feature>
<feature type="transmembrane region" description="Helical" evidence="9">
    <location>
        <begin position="81"/>
        <end position="100"/>
    </location>
</feature>
<accession>A0A5B9DXS0</accession>
<evidence type="ECO:0000256" key="6">
    <source>
        <dbReference type="ARBA" id="ARBA00022989"/>
    </source>
</evidence>
<comment type="similarity">
    <text evidence="8 9">Belongs to the TRAP transporter small permease family.</text>
</comment>
<dbReference type="InterPro" id="IPR007387">
    <property type="entry name" value="TRAP_DctQ"/>
</dbReference>
<evidence type="ECO:0000256" key="9">
    <source>
        <dbReference type="RuleBase" id="RU369079"/>
    </source>
</evidence>
<reference evidence="11 12" key="1">
    <citation type="journal article" date="2015" name="Int. J. Syst. Evol. Microbiol.">
        <title>Youhaiella tibetensis gen. nov., sp. nov., isolated from subsurface sediment.</title>
        <authorList>
            <person name="Wang Y.X."/>
            <person name="Huang F.Q."/>
            <person name="Nogi Y."/>
            <person name="Pang S.J."/>
            <person name="Wang P.K."/>
            <person name="Lv J."/>
        </authorList>
    </citation>
    <scope>NUCLEOTIDE SEQUENCE [LARGE SCALE GENOMIC DNA]</scope>
    <source>
        <strain evidence="12">fig4</strain>
    </source>
</reference>
<feature type="domain" description="Tripartite ATP-independent periplasmic transporters DctQ component" evidence="10">
    <location>
        <begin position="20"/>
        <end position="149"/>
    </location>
</feature>
<keyword evidence="7 9" id="KW-0472">Membrane</keyword>
<evidence type="ECO:0000256" key="3">
    <source>
        <dbReference type="ARBA" id="ARBA00022475"/>
    </source>
</evidence>
<organism evidence="11 12">
    <name type="scientific">Paradevosia tibetensis</name>
    <dbReference type="NCBI Taxonomy" id="1447062"/>
    <lineage>
        <taxon>Bacteria</taxon>
        <taxon>Pseudomonadati</taxon>
        <taxon>Pseudomonadota</taxon>
        <taxon>Alphaproteobacteria</taxon>
        <taxon>Hyphomicrobiales</taxon>
        <taxon>Devosiaceae</taxon>
        <taxon>Paradevosia</taxon>
    </lineage>
</organism>
<name>A0A5B9DXS0_9HYPH</name>
<evidence type="ECO:0000256" key="8">
    <source>
        <dbReference type="ARBA" id="ARBA00038436"/>
    </source>
</evidence>
<dbReference type="EMBL" id="CP041690">
    <property type="protein sequence ID" value="QEE22864.1"/>
    <property type="molecule type" value="Genomic_DNA"/>
</dbReference>
<comment type="subunit">
    <text evidence="9">The complex comprises the extracytoplasmic solute receptor protein and the two transmembrane proteins.</text>
</comment>
<feature type="transmembrane region" description="Helical" evidence="9">
    <location>
        <begin position="39"/>
        <end position="60"/>
    </location>
</feature>
<comment type="function">
    <text evidence="9">Part of the tripartite ATP-independent periplasmic (TRAP) transport system.</text>
</comment>
<dbReference type="PANTHER" id="PTHR35011:SF2">
    <property type="entry name" value="2,3-DIKETO-L-GULONATE TRAP TRANSPORTER SMALL PERMEASE PROTEIN YIAM"/>
    <property type="match status" value="1"/>
</dbReference>
<dbReference type="OrthoDB" id="7843639at2"/>
<dbReference type="GO" id="GO:0022857">
    <property type="term" value="F:transmembrane transporter activity"/>
    <property type="evidence" value="ECO:0007669"/>
    <property type="project" value="UniProtKB-UniRule"/>
</dbReference>
<evidence type="ECO:0000256" key="5">
    <source>
        <dbReference type="ARBA" id="ARBA00022692"/>
    </source>
</evidence>
<evidence type="ECO:0000256" key="1">
    <source>
        <dbReference type="ARBA" id="ARBA00004429"/>
    </source>
</evidence>
<keyword evidence="5 9" id="KW-0812">Transmembrane</keyword>
<dbReference type="GO" id="GO:0005886">
    <property type="term" value="C:plasma membrane"/>
    <property type="evidence" value="ECO:0007669"/>
    <property type="project" value="UniProtKB-SubCell"/>
</dbReference>
<dbReference type="Pfam" id="PF04290">
    <property type="entry name" value="DctQ"/>
    <property type="match status" value="1"/>
</dbReference>
<dbReference type="KEGG" id="yti:FNA67_18825"/>
<dbReference type="InterPro" id="IPR055348">
    <property type="entry name" value="DctQ"/>
</dbReference>
<protein>
    <recommendedName>
        <fullName evidence="9">TRAP transporter small permease protein</fullName>
    </recommendedName>
</protein>
<sequence length="171" mass="19204">MLKRLDQVEYALAALLLATIVILVFSAALMRFFGHPLIWSVDMAQLLFIWLCMFGATRALRTKSHLGIDILVRYLPHKQRFWLELALSALILAFLAMLTVEGIRLTLLNLARRFGDSGISYGWVTAAVPAGCVMLAIALVVNMVRAWRRRSDGETLVYSRSDSEIAQAVEH</sequence>
<keyword evidence="12" id="KW-1185">Reference proteome</keyword>
<dbReference type="GO" id="GO:0015740">
    <property type="term" value="P:C4-dicarboxylate transport"/>
    <property type="evidence" value="ECO:0007669"/>
    <property type="project" value="TreeGrafter"/>
</dbReference>
<dbReference type="PANTHER" id="PTHR35011">
    <property type="entry name" value="2,3-DIKETO-L-GULONATE TRAP TRANSPORTER SMALL PERMEASE PROTEIN YIAM"/>
    <property type="match status" value="1"/>
</dbReference>
<dbReference type="AlphaFoldDB" id="A0A5B9DXS0"/>
<evidence type="ECO:0000256" key="2">
    <source>
        <dbReference type="ARBA" id="ARBA00022448"/>
    </source>
</evidence>
<keyword evidence="2 9" id="KW-0813">Transport</keyword>
<dbReference type="Proteomes" id="UP000321062">
    <property type="component" value="Chromosome"/>
</dbReference>
<feature type="transmembrane region" description="Helical" evidence="9">
    <location>
        <begin position="120"/>
        <end position="141"/>
    </location>
</feature>
<evidence type="ECO:0000313" key="12">
    <source>
        <dbReference type="Proteomes" id="UP000321062"/>
    </source>
</evidence>
<proteinExistence type="inferred from homology"/>
<comment type="subcellular location">
    <subcellularLocation>
        <location evidence="1 9">Cell inner membrane</location>
        <topology evidence="1 9">Multi-pass membrane protein</topology>
    </subcellularLocation>
</comment>